<keyword evidence="3" id="KW-1185">Reference proteome</keyword>
<keyword evidence="1" id="KW-0812">Transmembrane</keyword>
<sequence>MHPAKVNKFPLRYGSMGPHSSSLPIQCLSLCVVIAPLMLALTTPQTMDDYHQLSVPSVLLGDSPAACWEAPIS</sequence>
<dbReference type="Proteomes" id="UP000826195">
    <property type="component" value="Unassembled WGS sequence"/>
</dbReference>
<evidence type="ECO:0000256" key="1">
    <source>
        <dbReference type="SAM" id="Phobius"/>
    </source>
</evidence>
<dbReference type="EMBL" id="JAHXZJ010000001">
    <property type="protein sequence ID" value="KAH0567409.1"/>
    <property type="molecule type" value="Genomic_DNA"/>
</dbReference>
<organism evidence="2 3">
    <name type="scientific">Cotesia glomerata</name>
    <name type="common">Lepidopteran parasitic wasp</name>
    <name type="synonym">Apanteles glomeratus</name>
    <dbReference type="NCBI Taxonomy" id="32391"/>
    <lineage>
        <taxon>Eukaryota</taxon>
        <taxon>Metazoa</taxon>
        <taxon>Ecdysozoa</taxon>
        <taxon>Arthropoda</taxon>
        <taxon>Hexapoda</taxon>
        <taxon>Insecta</taxon>
        <taxon>Pterygota</taxon>
        <taxon>Neoptera</taxon>
        <taxon>Endopterygota</taxon>
        <taxon>Hymenoptera</taxon>
        <taxon>Apocrita</taxon>
        <taxon>Ichneumonoidea</taxon>
        <taxon>Braconidae</taxon>
        <taxon>Microgastrinae</taxon>
        <taxon>Cotesia</taxon>
    </lineage>
</organism>
<name>A0AAV7IRE7_COTGL</name>
<keyword evidence="1" id="KW-0472">Membrane</keyword>
<dbReference type="AlphaFoldDB" id="A0AAV7IRE7"/>
<evidence type="ECO:0000313" key="2">
    <source>
        <dbReference type="EMBL" id="KAH0567409.1"/>
    </source>
</evidence>
<gene>
    <name evidence="2" type="ORF">KQX54_009690</name>
</gene>
<reference evidence="2 3" key="1">
    <citation type="journal article" date="2021" name="J. Hered.">
        <title>A chromosome-level genome assembly of the parasitoid wasp, Cotesia glomerata (Hymenoptera: Braconidae).</title>
        <authorList>
            <person name="Pinto B.J."/>
            <person name="Weis J.J."/>
            <person name="Gamble T."/>
            <person name="Ode P.J."/>
            <person name="Paul R."/>
            <person name="Zaspel J.M."/>
        </authorList>
    </citation>
    <scope>NUCLEOTIDE SEQUENCE [LARGE SCALE GENOMIC DNA]</scope>
    <source>
        <strain evidence="2">CgM1</strain>
    </source>
</reference>
<evidence type="ECO:0000313" key="3">
    <source>
        <dbReference type="Proteomes" id="UP000826195"/>
    </source>
</evidence>
<feature type="transmembrane region" description="Helical" evidence="1">
    <location>
        <begin position="23"/>
        <end position="41"/>
    </location>
</feature>
<comment type="caution">
    <text evidence="2">The sequence shown here is derived from an EMBL/GenBank/DDBJ whole genome shotgun (WGS) entry which is preliminary data.</text>
</comment>
<accession>A0AAV7IRE7</accession>
<proteinExistence type="predicted"/>
<keyword evidence="1" id="KW-1133">Transmembrane helix</keyword>
<protein>
    <submittedName>
        <fullName evidence="2">Uncharacterized protein</fullName>
    </submittedName>
</protein>